<organism evidence="2 3">
    <name type="scientific">Chlorella sorokiniana</name>
    <name type="common">Freshwater green alga</name>
    <dbReference type="NCBI Taxonomy" id="3076"/>
    <lineage>
        <taxon>Eukaryota</taxon>
        <taxon>Viridiplantae</taxon>
        <taxon>Chlorophyta</taxon>
        <taxon>core chlorophytes</taxon>
        <taxon>Trebouxiophyceae</taxon>
        <taxon>Chlorellales</taxon>
        <taxon>Chlorellaceae</taxon>
        <taxon>Chlorella clade</taxon>
        <taxon>Chlorella</taxon>
    </lineage>
</organism>
<dbReference type="EMBL" id="LHPG02000004">
    <property type="protein sequence ID" value="PRW58759.1"/>
    <property type="molecule type" value="Genomic_DNA"/>
</dbReference>
<gene>
    <name evidence="2" type="ORF">C2E21_2403</name>
</gene>
<protein>
    <submittedName>
        <fullName evidence="2">Uncharacterized protein</fullName>
    </submittedName>
</protein>
<keyword evidence="3" id="KW-1185">Reference proteome</keyword>
<reference evidence="2 3" key="1">
    <citation type="journal article" date="2018" name="Plant J.">
        <title>Genome sequences of Chlorella sorokiniana UTEX 1602 and Micractinium conductrix SAG 241.80: implications to maltose excretion by a green alga.</title>
        <authorList>
            <person name="Arriola M.B."/>
            <person name="Velmurugan N."/>
            <person name="Zhang Y."/>
            <person name="Plunkett M.H."/>
            <person name="Hondzo H."/>
            <person name="Barney B.M."/>
        </authorList>
    </citation>
    <scope>NUCLEOTIDE SEQUENCE [LARGE SCALE GENOMIC DNA]</scope>
    <source>
        <strain evidence="2">1602</strain>
        <strain evidence="3">UTEX 1602</strain>
    </source>
</reference>
<dbReference type="AlphaFoldDB" id="A0A2P6TXG5"/>
<name>A0A2P6TXG5_CHLSO</name>
<reference evidence="2" key="2">
    <citation type="submission" date="2018-02" db="EMBL/GenBank/DDBJ databases">
        <authorList>
            <person name="Cohen D.B."/>
            <person name="Kent A.D."/>
        </authorList>
    </citation>
    <scope>NUCLEOTIDE SEQUENCE</scope>
    <source>
        <strain evidence="2">1602</strain>
    </source>
</reference>
<dbReference type="EMBL" id="LHPG02000004">
    <property type="protein sequence ID" value="PRW58760.1"/>
    <property type="molecule type" value="Genomic_DNA"/>
</dbReference>
<feature type="compositionally biased region" description="Low complexity" evidence="1">
    <location>
        <begin position="28"/>
        <end position="40"/>
    </location>
</feature>
<evidence type="ECO:0000313" key="3">
    <source>
        <dbReference type="Proteomes" id="UP000239899"/>
    </source>
</evidence>
<comment type="caution">
    <text evidence="2">The sequence shown here is derived from an EMBL/GenBank/DDBJ whole genome shotgun (WGS) entry which is preliminary data.</text>
</comment>
<accession>A0A2P6TXG5</accession>
<evidence type="ECO:0000256" key="1">
    <source>
        <dbReference type="SAM" id="MobiDB-lite"/>
    </source>
</evidence>
<feature type="compositionally biased region" description="Basic and acidic residues" evidence="1">
    <location>
        <begin position="49"/>
        <end position="67"/>
    </location>
</feature>
<proteinExistence type="predicted"/>
<sequence length="300" mass="30702">MGREGHRRGEESDALAAIARALRAGAPLAPEKAAAAAAPAATPPAAQPDSKHVNNRKDKKPNKEASEKKKKRKHEAAATAAAASGEDEPGVSMQPPRLTNSEDDIELALQGLRQATAALQEAAQQAAGSPPTLASLHQCIQALAACAEQLCDALAAAGAAQPPAALQQLRSQAQLLLDSCQPRSSGVPALRPSVSQLAALQLQAAAAAAAMDQRQAQRVAPPAEDPGQRLRFQQHYLAAFADSFAAEVEALQEAEPPIPAGVLLQCVRMAADSEALHPPRLPAVVLDAAAAAAAAAAGQP</sequence>
<dbReference type="OrthoDB" id="515461at2759"/>
<feature type="region of interest" description="Disordered" evidence="1">
    <location>
        <begin position="28"/>
        <end position="99"/>
    </location>
</feature>
<evidence type="ECO:0000313" key="2">
    <source>
        <dbReference type="EMBL" id="PRW58759.1"/>
    </source>
</evidence>
<dbReference type="Proteomes" id="UP000239899">
    <property type="component" value="Unassembled WGS sequence"/>
</dbReference>